<dbReference type="KEGG" id="lab:LA76x_0945"/>
<dbReference type="PANTHER" id="PTHR38479:SF2">
    <property type="entry name" value="WINGED HELIX DNA-BINDING DOMAIN-CONTAINING PROTEIN"/>
    <property type="match status" value="1"/>
</dbReference>
<name>A0A0S2F6E1_LYSAN</name>
<keyword evidence="2" id="KW-1185">Reference proteome</keyword>
<gene>
    <name evidence="1" type="ORF">LA76x_0945</name>
</gene>
<dbReference type="eggNOG" id="COG3214">
    <property type="taxonomic scope" value="Bacteria"/>
</dbReference>
<dbReference type="Proteomes" id="UP000060787">
    <property type="component" value="Chromosome"/>
</dbReference>
<accession>A0A0S2F6E1</accession>
<dbReference type="EMBL" id="CP011129">
    <property type="protein sequence ID" value="ALN79106.1"/>
    <property type="molecule type" value="Genomic_DNA"/>
</dbReference>
<sequence>MPSAKRVATASSGKSRQAAADVLSARALNRALLARQSLLERSSESVPAMVERLLGLQAQAPNPPYLGLWTRLRDFALDDLTAAMQAREVVRATMMRGTLHLVSAQDYRRLRPVLQPVLQRLSLQSGHARALKGLDLAALRRAGFEALRAQPLSATALGEALRAHWPDHDANALALLVRGAEPLVHVPPAGLWDSHKPACFATAIDWLGTPIDDGADEAAIDAMLLRYLGAFGPASARDATTWSGLTATRERLERLRPGLRVFRDEAGTELFDLPDAPRPDPDTPAPPRLLPEFDNVLLSHAERSRIFEESSRGSIFTRNGLVAATILVDGFVAGTWKLQRDARSATLTLTPFKRLKAADRQALEREADLCLSIAAPTQAQRELRFVAATA</sequence>
<dbReference type="PATRIC" id="fig|84531.8.peg.971"/>
<dbReference type="Pfam" id="PF06224">
    <property type="entry name" value="AlkZ-like"/>
    <property type="match status" value="1"/>
</dbReference>
<proteinExistence type="predicted"/>
<dbReference type="PANTHER" id="PTHR38479">
    <property type="entry name" value="LMO0824 PROTEIN"/>
    <property type="match status" value="1"/>
</dbReference>
<dbReference type="RefSeq" id="WP_057919900.1">
    <property type="nucleotide sequence ID" value="NZ_CP011129.1"/>
</dbReference>
<organism evidence="1 2">
    <name type="scientific">Lysobacter antibioticus</name>
    <dbReference type="NCBI Taxonomy" id="84531"/>
    <lineage>
        <taxon>Bacteria</taxon>
        <taxon>Pseudomonadati</taxon>
        <taxon>Pseudomonadota</taxon>
        <taxon>Gammaproteobacteria</taxon>
        <taxon>Lysobacterales</taxon>
        <taxon>Lysobacteraceae</taxon>
        <taxon>Lysobacter</taxon>
    </lineage>
</organism>
<protein>
    <recommendedName>
        <fullName evidence="3">Winged helix DNA-binding domain protein</fullName>
    </recommendedName>
</protein>
<dbReference type="STRING" id="84531.LA76x_0945"/>
<evidence type="ECO:0000313" key="1">
    <source>
        <dbReference type="EMBL" id="ALN79106.1"/>
    </source>
</evidence>
<dbReference type="InterPro" id="IPR009351">
    <property type="entry name" value="AlkZ-like"/>
</dbReference>
<evidence type="ECO:0000313" key="2">
    <source>
        <dbReference type="Proteomes" id="UP000060787"/>
    </source>
</evidence>
<dbReference type="AlphaFoldDB" id="A0A0S2F6E1"/>
<evidence type="ECO:0008006" key="3">
    <source>
        <dbReference type="Google" id="ProtNLM"/>
    </source>
</evidence>
<reference evidence="1 2" key="1">
    <citation type="journal article" date="2015" name="BMC Genomics">
        <title>Comparative genomics and metabolic profiling of the genus Lysobacter.</title>
        <authorList>
            <person name="de Bruijn I."/>
            <person name="Cheng X."/>
            <person name="de Jager V."/>
            <person name="Exposito R.G."/>
            <person name="Watrous J."/>
            <person name="Patel N."/>
            <person name="Postma J."/>
            <person name="Dorrestein P.C."/>
            <person name="Kobayashi D."/>
            <person name="Raaijmakers J.M."/>
        </authorList>
    </citation>
    <scope>NUCLEOTIDE SEQUENCE [LARGE SCALE GENOMIC DNA]</scope>
    <source>
        <strain evidence="1 2">76</strain>
    </source>
</reference>